<proteinExistence type="inferred from homology"/>
<dbReference type="SUPFAM" id="SSF52042">
    <property type="entry name" value="Ribosomal protein L32e"/>
    <property type="match status" value="1"/>
</dbReference>
<accession>A0A8D6T1A7</accession>
<dbReference type="PANTHER" id="PTHR23413">
    <property type="entry name" value="60S RIBOSOMAL PROTEIN L32 AND DNA-DIRECTED RNA POLYMERASE II, SUBUNIT N"/>
    <property type="match status" value="1"/>
</dbReference>
<dbReference type="InterPro" id="IPR023654">
    <property type="entry name" value="Ribosomal_eL32_arc"/>
</dbReference>
<comment type="similarity">
    <text evidence="1 5">Belongs to the eukaryotic ribosomal protein eL32 family.</text>
</comment>
<organism evidence="6 7">
    <name type="scientific">Methanocaldococcus lauensis</name>
    <dbReference type="NCBI Taxonomy" id="2546128"/>
    <lineage>
        <taxon>Archaea</taxon>
        <taxon>Methanobacteriati</taxon>
        <taxon>Methanobacteriota</taxon>
        <taxon>Methanomada group</taxon>
        <taxon>Methanococci</taxon>
        <taxon>Methanococcales</taxon>
        <taxon>Methanocaldococcaceae</taxon>
        <taxon>Methanocaldococcus</taxon>
    </lineage>
</organism>
<accession>A0A8D6PPF4</accession>
<protein>
    <recommendedName>
        <fullName evidence="4 5">Large ribosomal subunit protein eL32</fullName>
    </recommendedName>
</protein>
<evidence type="ECO:0000256" key="1">
    <source>
        <dbReference type="ARBA" id="ARBA00008431"/>
    </source>
</evidence>
<dbReference type="KEGG" id="mesg:MLAUSG7_0206"/>
<dbReference type="EMBL" id="LR792632">
    <property type="protein sequence ID" value="CAB3287419.1"/>
    <property type="molecule type" value="Genomic_DNA"/>
</dbReference>
<dbReference type="Pfam" id="PF01655">
    <property type="entry name" value="Ribosomal_L32e"/>
    <property type="match status" value="1"/>
</dbReference>
<sequence>MDRLLRLRFKLKMKKPDFIRQEAHRHKRLGEKWRRPKGRHSKMRLKWKEKPPVVEIGYRMPKAVRGLHPSGLEDVLVYNVKDLEKLNPETQGARIASTVGKRKKIEIIKRARELGIRILNISEEKQEELLKFAEKLNNNNENE</sequence>
<dbReference type="AlphaFoldDB" id="A0A8D6T1A7"/>
<reference evidence="6 7" key="1">
    <citation type="submission" date="2020-04" db="EMBL/GenBank/DDBJ databases">
        <authorList>
            <consortium name="Genoscope - CEA"/>
            <person name="William W."/>
        </authorList>
    </citation>
    <scope>NUCLEOTIDE SEQUENCE [LARGE SCALE GENOMIC DNA]</scope>
    <source>
        <strain evidence="6 7">SG7</strain>
    </source>
</reference>
<dbReference type="InterPro" id="IPR036351">
    <property type="entry name" value="Ribosomal_eL32_sf"/>
</dbReference>
<keyword evidence="3 5" id="KW-0687">Ribonucleoprotein</keyword>
<evidence type="ECO:0000313" key="6">
    <source>
        <dbReference type="EMBL" id="CAB3287419.1"/>
    </source>
</evidence>
<keyword evidence="2 5" id="KW-0689">Ribosomal protein</keyword>
<dbReference type="GO" id="GO:0003735">
    <property type="term" value="F:structural constituent of ribosome"/>
    <property type="evidence" value="ECO:0007669"/>
    <property type="project" value="InterPro"/>
</dbReference>
<dbReference type="PROSITE" id="PS00580">
    <property type="entry name" value="RIBOSOMAL_L32E"/>
    <property type="match status" value="1"/>
</dbReference>
<dbReference type="GO" id="GO:0006412">
    <property type="term" value="P:translation"/>
    <property type="evidence" value="ECO:0007669"/>
    <property type="project" value="UniProtKB-UniRule"/>
</dbReference>
<evidence type="ECO:0000256" key="2">
    <source>
        <dbReference type="ARBA" id="ARBA00022980"/>
    </source>
</evidence>
<evidence type="ECO:0000256" key="4">
    <source>
        <dbReference type="ARBA" id="ARBA00035229"/>
    </source>
</evidence>
<dbReference type="InterPro" id="IPR018263">
    <property type="entry name" value="Ribosomal_eL32_CS"/>
</dbReference>
<evidence type="ECO:0000256" key="3">
    <source>
        <dbReference type="ARBA" id="ARBA00023274"/>
    </source>
</evidence>
<evidence type="ECO:0000313" key="7">
    <source>
        <dbReference type="Proteomes" id="UP000679213"/>
    </source>
</evidence>
<dbReference type="GO" id="GO:0022625">
    <property type="term" value="C:cytosolic large ribosomal subunit"/>
    <property type="evidence" value="ECO:0007669"/>
    <property type="project" value="TreeGrafter"/>
</dbReference>
<keyword evidence="7" id="KW-1185">Reference proteome</keyword>
<dbReference type="HAMAP" id="MF_00810">
    <property type="entry name" value="Ribosomal_eL32"/>
    <property type="match status" value="1"/>
</dbReference>
<dbReference type="InterPro" id="IPR001515">
    <property type="entry name" value="Ribosomal_eL32"/>
</dbReference>
<evidence type="ECO:0000256" key="5">
    <source>
        <dbReference type="HAMAP-Rule" id="MF_00810"/>
    </source>
</evidence>
<dbReference type="NCBIfam" id="NF006332">
    <property type="entry name" value="PRK08562.1"/>
    <property type="match status" value="1"/>
</dbReference>
<dbReference type="Proteomes" id="UP000679213">
    <property type="component" value="Chromosome I"/>
</dbReference>
<dbReference type="CDD" id="cd00513">
    <property type="entry name" value="Ribosomal_L32_L32e"/>
    <property type="match status" value="1"/>
</dbReference>
<dbReference type="GeneID" id="65883013"/>
<dbReference type="RefSeq" id="WP_214400124.1">
    <property type="nucleotide sequence ID" value="NZ_LR792632.1"/>
</dbReference>
<dbReference type="PANTHER" id="PTHR23413:SF1">
    <property type="entry name" value="RIBOSOMAL PROTEIN L32"/>
    <property type="match status" value="1"/>
</dbReference>
<name>A0A8D6T1A7_9EURY</name>
<gene>
    <name evidence="5 6" type="primary">rpl32e</name>
    <name evidence="6" type="ORF">MLAUSG7_0206</name>
</gene>
<dbReference type="SMART" id="SM01393">
    <property type="entry name" value="Ribosomal_L32e"/>
    <property type="match status" value="1"/>
</dbReference>